<dbReference type="InterPro" id="IPR038765">
    <property type="entry name" value="Papain-like_cys_pep_sf"/>
</dbReference>
<evidence type="ECO:0000313" key="2">
    <source>
        <dbReference type="Proteomes" id="UP000879542"/>
    </source>
</evidence>
<evidence type="ECO:0000313" key="1">
    <source>
        <dbReference type="EMBL" id="HBH2619199.1"/>
    </source>
</evidence>
<dbReference type="RefSeq" id="WP_003430957.1">
    <property type="nucleotide sequence ID" value="NZ_AP025558.1"/>
</dbReference>
<dbReference type="AlphaFoldDB" id="A0A9P4D8V3"/>
<dbReference type="PANTHER" id="PTHR30032">
    <property type="entry name" value="N-ACETYLMURAMOYL-L-ALANINE AMIDASE-RELATED"/>
    <property type="match status" value="1"/>
</dbReference>
<dbReference type="EMBL" id="DAEQIJ010000003">
    <property type="protein sequence ID" value="HBH2619199.1"/>
    <property type="molecule type" value="Genomic_DNA"/>
</dbReference>
<dbReference type="Proteomes" id="UP000879542">
    <property type="component" value="Unassembled WGS sequence"/>
</dbReference>
<organism evidence="1 2">
    <name type="scientific">Clostridioides difficile</name>
    <name type="common">Peptoclostridium difficile</name>
    <dbReference type="NCBI Taxonomy" id="1496"/>
    <lineage>
        <taxon>Bacteria</taxon>
        <taxon>Bacillati</taxon>
        <taxon>Bacillota</taxon>
        <taxon>Clostridia</taxon>
        <taxon>Peptostreptococcales</taxon>
        <taxon>Peptostreptococcaceae</taxon>
        <taxon>Clostridioides</taxon>
    </lineage>
</organism>
<dbReference type="Gene3D" id="3.40.50.12090">
    <property type="match status" value="2"/>
</dbReference>
<dbReference type="SUPFAM" id="SSF54001">
    <property type="entry name" value="Cysteine proteinases"/>
    <property type="match status" value="1"/>
</dbReference>
<dbReference type="InterPro" id="IPR051922">
    <property type="entry name" value="Bact_Sporulation_Assoc"/>
</dbReference>
<reference evidence="1" key="2">
    <citation type="submission" date="2021-06" db="EMBL/GenBank/DDBJ databases">
        <authorList>
            <consortium name="NCBI Pathogen Detection Project"/>
        </authorList>
    </citation>
    <scope>NUCLEOTIDE SEQUENCE</scope>
    <source>
        <strain evidence="1">Clostridioides</strain>
    </source>
</reference>
<reference evidence="1" key="1">
    <citation type="journal article" date="2018" name="Genome Biol.">
        <title>SKESA: strategic k-mer extension for scrupulous assemblies.</title>
        <authorList>
            <person name="Souvorov A."/>
            <person name="Agarwala R."/>
            <person name="Lipman D.J."/>
        </authorList>
    </citation>
    <scope>NUCLEOTIDE SEQUENCE</scope>
    <source>
        <strain evidence="1">Clostridioides</strain>
    </source>
</reference>
<name>A0A9P4D8V3_CLODI</name>
<protein>
    <submittedName>
        <fullName evidence="1">Cell wall-binding repeat-containing protein</fullName>
    </submittedName>
</protein>
<gene>
    <name evidence="1" type="ORF">KRQ00_000934</name>
</gene>
<dbReference type="PANTHER" id="PTHR30032:SF8">
    <property type="entry name" value="GERMINATION-SPECIFIC N-ACETYLMURAMOYL-L-ALANINE AMIDASE"/>
    <property type="match status" value="1"/>
</dbReference>
<dbReference type="Pfam" id="PF04122">
    <property type="entry name" value="CW_binding_2"/>
    <property type="match status" value="3"/>
</dbReference>
<comment type="caution">
    <text evidence="1">The sequence shown here is derived from an EMBL/GenBank/DDBJ whole genome shotgun (WGS) entry which is preliminary data.</text>
</comment>
<accession>A0A9P4D8V3</accession>
<dbReference type="InterPro" id="IPR007253">
    <property type="entry name" value="Cell_wall-bd_2"/>
</dbReference>
<sequence>MKICKKLLTMGISLLLVISAFPIVSNGLSSIDNINGKDKYETSAIIADRQNYTKAILINVDNSLADGLSASGLAGVENAPILLTKKDDIPDSTLKRLNNVKKVYIIGGNNSIGSKVDNLLKKKHIEVERIEGKDRLSTSYKVSDKVLELKGTSGNILVANGFKGEADAISAASVAFKNAIPVLLTNGSDMPELKIKGDKIFAFGSTNTMSNQLVEKLGATRLGGIDRYETNKKIVQQFYGDAKEFYVASGSDLVYPLIGSTLAKSKPIVLVGNGSNKSILKGATKITSIGNIEASIVTQCLNVTNNIGDTNTGVVKTNTNKEYPIKGMLAKLGLNTTGKIGWDLNYGGNGNGVELRADGKYYYINRGNTALGAYAAALAGEKYHSLDFGDLDPIEVIADKEEISYEKAQKEIVVIRNFLNSFDWQNASDLEKATRAGKLVTEADYVMGNYNIYTNLLEKKSVCEGFAKSFYVLTRLMGMDSLYQEDGNLNHAWNYVKIDGKWYEFDGTEAGSYKNLGIKVEFNSSKLEEATKQMPKYYDAKALSVLGFNQ</sequence>
<proteinExistence type="predicted"/>
<dbReference type="Gene3D" id="3.10.620.30">
    <property type="match status" value="1"/>
</dbReference>